<gene>
    <name evidence="1" type="ORF">S03H2_19487</name>
</gene>
<reference evidence="1" key="1">
    <citation type="journal article" date="2014" name="Front. Microbiol.">
        <title>High frequency of phylogenetically diverse reductive dehalogenase-homologous genes in deep subseafloor sedimentary metagenomes.</title>
        <authorList>
            <person name="Kawai M."/>
            <person name="Futagami T."/>
            <person name="Toyoda A."/>
            <person name="Takaki Y."/>
            <person name="Nishi S."/>
            <person name="Hori S."/>
            <person name="Arai W."/>
            <person name="Tsubouchi T."/>
            <person name="Morono Y."/>
            <person name="Uchiyama I."/>
            <person name="Ito T."/>
            <person name="Fujiyama A."/>
            <person name="Inagaki F."/>
            <person name="Takami H."/>
        </authorList>
    </citation>
    <scope>NUCLEOTIDE SEQUENCE</scope>
    <source>
        <strain evidence="1">Expedition CK06-06</strain>
    </source>
</reference>
<feature type="non-terminal residue" evidence="1">
    <location>
        <position position="199"/>
    </location>
</feature>
<dbReference type="EMBL" id="BARU01010179">
    <property type="protein sequence ID" value="GAH45697.1"/>
    <property type="molecule type" value="Genomic_DNA"/>
</dbReference>
<proteinExistence type="predicted"/>
<sequence>MAVLDGDILRVSVNFELGDGTQYQNIYHFIRDGSDPYSDAIHVTAIADKMAAAYLTIKDLVTSDVTAQLSFVDRIEFNEIVDEWRVVENIGTFTTTFNPTESIDALPYQSAPFLVFKTQRPKSVGKKFLFPFSEAQQADTVLVGGAVTAMVAYGVQVLAAIELGGDATLTAGIVRTGVQTFLNFLVATVNDIIGSQKRR</sequence>
<dbReference type="AlphaFoldDB" id="X1FL53"/>
<evidence type="ECO:0000313" key="1">
    <source>
        <dbReference type="EMBL" id="GAH45697.1"/>
    </source>
</evidence>
<organism evidence="1">
    <name type="scientific">marine sediment metagenome</name>
    <dbReference type="NCBI Taxonomy" id="412755"/>
    <lineage>
        <taxon>unclassified sequences</taxon>
        <taxon>metagenomes</taxon>
        <taxon>ecological metagenomes</taxon>
    </lineage>
</organism>
<comment type="caution">
    <text evidence="1">The sequence shown here is derived from an EMBL/GenBank/DDBJ whole genome shotgun (WGS) entry which is preliminary data.</text>
</comment>
<name>X1FL53_9ZZZZ</name>
<protein>
    <submittedName>
        <fullName evidence="1">Uncharacterized protein</fullName>
    </submittedName>
</protein>
<accession>X1FL53</accession>